<evidence type="ECO:0000259" key="4">
    <source>
        <dbReference type="Pfam" id="PF00135"/>
    </source>
</evidence>
<evidence type="ECO:0000256" key="1">
    <source>
        <dbReference type="ARBA" id="ARBA00005964"/>
    </source>
</evidence>
<dbReference type="Gene3D" id="3.40.50.1820">
    <property type="entry name" value="alpha/beta hydrolase"/>
    <property type="match status" value="1"/>
</dbReference>
<name>A0ABN9RLA5_9DINO</name>
<proteinExistence type="inferred from homology"/>
<organism evidence="5 6">
    <name type="scientific">Prorocentrum cordatum</name>
    <dbReference type="NCBI Taxonomy" id="2364126"/>
    <lineage>
        <taxon>Eukaryota</taxon>
        <taxon>Sar</taxon>
        <taxon>Alveolata</taxon>
        <taxon>Dinophyceae</taxon>
        <taxon>Prorocentrales</taxon>
        <taxon>Prorocentraceae</taxon>
        <taxon>Prorocentrum</taxon>
    </lineage>
</organism>
<sequence length="608" mass="65759">MSGQFAQRHARDADAESSVLDGHYVGFNEDPWEPRPPCQYLLRVVSALLAGAAFVGLSTAGLQSHARSLEVFELSGQPPVAVTSCGTFVGRWERASSDCVIAAFRGVQFGAAPRWLPPEDICFQPATHRSAMVDGPACLGRGLSHDGQAEECLFLNVFVPSYSRVSATVGTSKLPIFVYIHGGGLTSGSATSDGHVEKIASLTGEVLVVTCQYRLGVLGFIALHELSERDPRGTSGNYGFLDQQLCLRWVQRHGSAFGGDTSRVTLLGQSAGGTSILAHLVASGKAGLFHSAVALSASPGAPRMGQAEKEKQDRKAWLPQTGCASAESVLTCLLSQTADHLASSLPNSYGLFGPSDYPIQPGPRGRIPWTSLCHVDGVTITAPVDAVSSDRVDVPLLIESMGAEMAANTTALPHLQSAASWKRFLNDTFSDGFGSSFPSKLEHLYSSHSSAELRAYEIDSDTGNFCGLLRIAQAAASSSSSLMYIGVVEAGPSRPLFWCDCSKQVRYPFHGWDLAAATEVWDRLWCTCPDYKYKPSGSDLQFARQQRNRWLALAKFGRLDPKEGWTPLIQEYGFAAILHDGVIMNDLPDKRCAFWEDHNVSTNWYWVN</sequence>
<accession>A0ABN9RLA5</accession>
<dbReference type="InterPro" id="IPR002018">
    <property type="entry name" value="CarbesteraseB"/>
</dbReference>
<keyword evidence="2 3" id="KW-0378">Hydrolase</keyword>
<reference evidence="5" key="1">
    <citation type="submission" date="2023-10" db="EMBL/GenBank/DDBJ databases">
        <authorList>
            <person name="Chen Y."/>
            <person name="Shah S."/>
            <person name="Dougan E. K."/>
            <person name="Thang M."/>
            <person name="Chan C."/>
        </authorList>
    </citation>
    <scope>NUCLEOTIDE SEQUENCE [LARGE SCALE GENOMIC DNA]</scope>
</reference>
<dbReference type="Pfam" id="PF00135">
    <property type="entry name" value="COesterase"/>
    <property type="match status" value="1"/>
</dbReference>
<keyword evidence="6" id="KW-1185">Reference proteome</keyword>
<dbReference type="EC" id="3.1.1.-" evidence="3"/>
<dbReference type="PROSITE" id="PS00122">
    <property type="entry name" value="CARBOXYLESTERASE_B_1"/>
    <property type="match status" value="1"/>
</dbReference>
<evidence type="ECO:0000256" key="3">
    <source>
        <dbReference type="RuleBase" id="RU361235"/>
    </source>
</evidence>
<gene>
    <name evidence="5" type="ORF">PCOR1329_LOCUS20962</name>
</gene>
<evidence type="ECO:0000313" key="5">
    <source>
        <dbReference type="EMBL" id="CAK0818816.1"/>
    </source>
</evidence>
<dbReference type="InterPro" id="IPR050309">
    <property type="entry name" value="Type-B_Carboxylest/Lipase"/>
</dbReference>
<evidence type="ECO:0000313" key="6">
    <source>
        <dbReference type="Proteomes" id="UP001189429"/>
    </source>
</evidence>
<dbReference type="InterPro" id="IPR019826">
    <property type="entry name" value="Carboxylesterase_B_AS"/>
</dbReference>
<comment type="similarity">
    <text evidence="1 3">Belongs to the type-B carboxylesterase/lipase family.</text>
</comment>
<comment type="caution">
    <text evidence="5">The sequence shown here is derived from an EMBL/GenBank/DDBJ whole genome shotgun (WGS) entry which is preliminary data.</text>
</comment>
<dbReference type="EMBL" id="CAUYUJ010006836">
    <property type="protein sequence ID" value="CAK0818816.1"/>
    <property type="molecule type" value="Genomic_DNA"/>
</dbReference>
<protein>
    <recommendedName>
        <fullName evidence="3">Carboxylic ester hydrolase</fullName>
        <ecNumber evidence="3">3.1.1.-</ecNumber>
    </recommendedName>
</protein>
<dbReference type="InterPro" id="IPR029058">
    <property type="entry name" value="AB_hydrolase_fold"/>
</dbReference>
<dbReference type="Proteomes" id="UP001189429">
    <property type="component" value="Unassembled WGS sequence"/>
</dbReference>
<evidence type="ECO:0000256" key="2">
    <source>
        <dbReference type="ARBA" id="ARBA00022801"/>
    </source>
</evidence>
<dbReference type="PANTHER" id="PTHR11559">
    <property type="entry name" value="CARBOXYLESTERASE"/>
    <property type="match status" value="1"/>
</dbReference>
<dbReference type="SUPFAM" id="SSF53474">
    <property type="entry name" value="alpha/beta-Hydrolases"/>
    <property type="match status" value="1"/>
</dbReference>
<feature type="domain" description="Carboxylesterase type B" evidence="4">
    <location>
        <begin position="78"/>
        <end position="414"/>
    </location>
</feature>